<evidence type="ECO:0000256" key="1">
    <source>
        <dbReference type="ARBA" id="ARBA00008999"/>
    </source>
</evidence>
<protein>
    <submittedName>
        <fullName evidence="5">Pseudouridylate synthase TRUB2, mitochondrial isoform X2</fullName>
    </submittedName>
</protein>
<keyword evidence="2" id="KW-1133">Transmembrane helix</keyword>
<keyword evidence="2" id="KW-0472">Membrane</keyword>
<evidence type="ECO:0000313" key="5">
    <source>
        <dbReference type="RefSeq" id="XP_072841221.1"/>
    </source>
</evidence>
<organism evidence="4 5">
    <name type="scientific">Pogona vitticeps</name>
    <name type="common">central bearded dragon</name>
    <dbReference type="NCBI Taxonomy" id="103695"/>
    <lineage>
        <taxon>Eukaryota</taxon>
        <taxon>Metazoa</taxon>
        <taxon>Chordata</taxon>
        <taxon>Craniata</taxon>
        <taxon>Vertebrata</taxon>
        <taxon>Euteleostomi</taxon>
        <taxon>Lepidosauria</taxon>
        <taxon>Squamata</taxon>
        <taxon>Bifurcata</taxon>
        <taxon>Unidentata</taxon>
        <taxon>Episquamata</taxon>
        <taxon>Toxicofera</taxon>
        <taxon>Iguania</taxon>
        <taxon>Acrodonta</taxon>
        <taxon>Agamidae</taxon>
        <taxon>Amphibolurinae</taxon>
        <taxon>Pogona</taxon>
    </lineage>
</organism>
<dbReference type="InterPro" id="IPR039048">
    <property type="entry name" value="Trub2"/>
</dbReference>
<proteinExistence type="inferred from homology"/>
<dbReference type="InterPro" id="IPR020103">
    <property type="entry name" value="PsdUridine_synth_cat_dom_sf"/>
</dbReference>
<dbReference type="InterPro" id="IPR029160">
    <property type="entry name" value="UQCC4"/>
</dbReference>
<dbReference type="PANTHER" id="PTHR13195">
    <property type="entry name" value="PSEUDOURIDINE SYNTHASE-RELATED"/>
    <property type="match status" value="1"/>
</dbReference>
<accession>A0ABM5F742</accession>
<evidence type="ECO:0000313" key="4">
    <source>
        <dbReference type="Proteomes" id="UP001652642"/>
    </source>
</evidence>
<dbReference type="Gene3D" id="3.30.2350.10">
    <property type="entry name" value="Pseudouridine synthase"/>
    <property type="match status" value="1"/>
</dbReference>
<name>A0ABM5F742_9SAUR</name>
<evidence type="ECO:0000259" key="3">
    <source>
        <dbReference type="Pfam" id="PF01509"/>
    </source>
</evidence>
<dbReference type="Pfam" id="PF01509">
    <property type="entry name" value="TruB_N"/>
    <property type="match status" value="1"/>
</dbReference>
<dbReference type="Pfam" id="PF15013">
    <property type="entry name" value="CCSMST1"/>
    <property type="match status" value="1"/>
</dbReference>
<keyword evidence="2" id="KW-0812">Transmembrane</keyword>
<dbReference type="InterPro" id="IPR002501">
    <property type="entry name" value="PsdUridine_synth_N"/>
</dbReference>
<reference evidence="5" key="1">
    <citation type="submission" date="2025-08" db="UniProtKB">
        <authorList>
            <consortium name="RefSeq"/>
        </authorList>
    </citation>
    <scope>IDENTIFICATION</scope>
</reference>
<dbReference type="InterPro" id="IPR023248">
    <property type="entry name" value="UQCC4_vert"/>
</dbReference>
<dbReference type="SUPFAM" id="SSF55120">
    <property type="entry name" value="Pseudouridine synthase"/>
    <property type="match status" value="1"/>
</dbReference>
<dbReference type="PRINTS" id="PR02042">
    <property type="entry name" value="CCSMST1"/>
</dbReference>
<dbReference type="PANTHER" id="PTHR13195:SF0">
    <property type="entry name" value="PSEUDOURIDYLATE SYNTHASE TRUB2, MITOCHONDRIAL"/>
    <property type="match status" value="1"/>
</dbReference>
<dbReference type="GeneID" id="110078831"/>
<gene>
    <name evidence="5" type="primary">TRUB2</name>
</gene>
<dbReference type="Proteomes" id="UP001652642">
    <property type="component" value="Chromosome Z"/>
</dbReference>
<feature type="transmembrane region" description="Helical" evidence="2">
    <location>
        <begin position="229"/>
        <end position="248"/>
    </location>
</feature>
<feature type="domain" description="Pseudouridine synthase II N-terminal" evidence="3">
    <location>
        <begin position="87"/>
        <end position="180"/>
    </location>
</feature>
<comment type="similarity">
    <text evidence="1">Belongs to the pseudouridine synthase TruB family.</text>
</comment>
<keyword evidence="4" id="KW-1185">Reference proteome</keyword>
<evidence type="ECO:0000256" key="2">
    <source>
        <dbReference type="SAM" id="Phobius"/>
    </source>
</evidence>
<dbReference type="RefSeq" id="XP_072841221.1">
    <property type="nucleotide sequence ID" value="XM_072985120.1"/>
</dbReference>
<sequence>MRSAKAGLQGLFAVYKPPGVYWKQVRDAVETNLLKDLNKFRRPAPRKHIYFLPSTVEGADGKELTITATEQSSLVDHPLVSGPLFTHWKMGVGHRLDKKSSGVFVLAAGKGTKKLVDCHSAHFTRTYTVRGLFGKATDDFSDTGKLIEKTTFEHITREQMERVLSVIQGSNHKALLQLSAPLYFLPRRHYCPPQEHKDREESRPFSYLKSPAKKWTVAQSMGSDHEQPVWRGVLIGIICMAFVLWCMFRSPTELDQKLEELLMGKELEDFPPKQEKP</sequence>